<feature type="region of interest" description="Disordered" evidence="1">
    <location>
        <begin position="110"/>
        <end position="134"/>
    </location>
</feature>
<dbReference type="AlphaFoldDB" id="A0A9Q5I2D9"/>
<feature type="compositionally biased region" description="Basic and acidic residues" evidence="1">
    <location>
        <begin position="527"/>
        <end position="536"/>
    </location>
</feature>
<reference evidence="2" key="1">
    <citation type="submission" date="2016-06" db="EMBL/GenBank/DDBJ databases">
        <title>Draft Genome sequence of the fungus Inonotus baumii.</title>
        <authorList>
            <person name="Zhu H."/>
            <person name="Lin W."/>
        </authorList>
    </citation>
    <scope>NUCLEOTIDE SEQUENCE</scope>
    <source>
        <strain evidence="2">821</strain>
    </source>
</reference>
<sequence length="574" mass="64207">MAQTHNASSHRFALRPATFNSGGSGSSSRSVADSDEVKDNITEFSSLRSVLYFAGSPGSSVSLTAAQQNVLTTEGNERGMGRRPSMHALPSTTSSIMAEVASSTREVLTVESSQAEPASLRDLDQPELSAKPRNLPPFGPSLPFPAAQQNVPGTEGVAVVEPAVTVGERYDELESVSAVPIRRTERNMRRRPSMHALPSTNSSIMAEIASSTRQVLTMEGSQAEPASIRQLFQSELACEPLNRPSNRQSLHATSPEPQSVRQPIATENDNKGPAKPKKRRKRAFRLTRVKNERAKKAKTKIEAVGRRTRRNAQERNAIASTAQRTRREPVYAEIDWTNRRMTRAAARAQAAESAGTAHQAEGPTKKDKGKGKAKDEPDSDVEKKSLKRRRHDEDYENADEIPVEQNEPGPSRPVRRTRRRVEENVKLEVPEPLEPFSFGQRGSRGAHFMLRGMQRRRSSAPEPSIEPLEEERRGPRLPTPERFNRGPIATSSHMTLETFARLQEEQNPQAKVEEEEHEVSNQISTPEQHDDEDRWRNGIPPIPTRPRSNVLQRYETTLFGKEVFRPADPDYWRR</sequence>
<dbReference type="EMBL" id="LNZH02000138">
    <property type="protein sequence ID" value="OCB90254.1"/>
    <property type="molecule type" value="Genomic_DNA"/>
</dbReference>
<protein>
    <submittedName>
        <fullName evidence="2">Uncharacterized protein</fullName>
    </submittedName>
</protein>
<comment type="caution">
    <text evidence="2">The sequence shown here is derived from an EMBL/GenBank/DDBJ whole genome shotgun (WGS) entry which is preliminary data.</text>
</comment>
<feature type="region of interest" description="Disordered" evidence="1">
    <location>
        <begin position="342"/>
        <end position="425"/>
    </location>
</feature>
<feature type="compositionally biased region" description="Polar residues" evidence="1">
    <location>
        <begin position="243"/>
        <end position="267"/>
    </location>
</feature>
<evidence type="ECO:0000313" key="3">
    <source>
        <dbReference type="Proteomes" id="UP000757232"/>
    </source>
</evidence>
<evidence type="ECO:0000256" key="1">
    <source>
        <dbReference type="SAM" id="MobiDB-lite"/>
    </source>
</evidence>
<gene>
    <name evidence="2" type="ORF">A7U60_g2544</name>
</gene>
<dbReference type="Proteomes" id="UP000757232">
    <property type="component" value="Unassembled WGS sequence"/>
</dbReference>
<name>A0A9Q5I2D9_SANBA</name>
<accession>A0A9Q5I2D9</accession>
<feature type="compositionally biased region" description="Basic and acidic residues" evidence="1">
    <location>
        <begin position="289"/>
        <end position="305"/>
    </location>
</feature>
<feature type="region of interest" description="Disordered" evidence="1">
    <location>
        <begin position="505"/>
        <end position="549"/>
    </location>
</feature>
<evidence type="ECO:0000313" key="2">
    <source>
        <dbReference type="EMBL" id="OCB90254.1"/>
    </source>
</evidence>
<feature type="region of interest" description="Disordered" evidence="1">
    <location>
        <begin position="452"/>
        <end position="490"/>
    </location>
</feature>
<keyword evidence="3" id="KW-1185">Reference proteome</keyword>
<proteinExistence type="predicted"/>
<feature type="region of interest" description="Disordered" evidence="1">
    <location>
        <begin position="1"/>
        <end position="36"/>
    </location>
</feature>
<feature type="compositionally biased region" description="Low complexity" evidence="1">
    <location>
        <begin position="343"/>
        <end position="357"/>
    </location>
</feature>
<feature type="region of interest" description="Disordered" evidence="1">
    <location>
        <begin position="242"/>
        <end position="324"/>
    </location>
</feature>
<feature type="compositionally biased region" description="Basic residues" evidence="1">
    <location>
        <begin position="274"/>
        <end position="288"/>
    </location>
</feature>
<organism evidence="2 3">
    <name type="scientific">Sanghuangporus baumii</name>
    <name type="common">Phellinus baumii</name>
    <dbReference type="NCBI Taxonomy" id="108892"/>
    <lineage>
        <taxon>Eukaryota</taxon>
        <taxon>Fungi</taxon>
        <taxon>Dikarya</taxon>
        <taxon>Basidiomycota</taxon>
        <taxon>Agaricomycotina</taxon>
        <taxon>Agaricomycetes</taxon>
        <taxon>Hymenochaetales</taxon>
        <taxon>Hymenochaetaceae</taxon>
        <taxon>Sanghuangporus</taxon>
    </lineage>
</organism>
<feature type="compositionally biased region" description="Basic and acidic residues" evidence="1">
    <location>
        <begin position="363"/>
        <end position="384"/>
    </location>
</feature>